<keyword evidence="4" id="KW-0325">Glycoprotein</keyword>
<dbReference type="GO" id="GO:0051044">
    <property type="term" value="P:positive regulation of membrane protein ectodomain proteolysis"/>
    <property type="evidence" value="ECO:0007669"/>
    <property type="project" value="TreeGrafter"/>
</dbReference>
<keyword evidence="6" id="KW-1133">Transmembrane helix</keyword>
<keyword evidence="1" id="KW-0732">Signal</keyword>
<feature type="region of interest" description="Disordered" evidence="5">
    <location>
        <begin position="168"/>
        <end position="207"/>
    </location>
</feature>
<feature type="transmembrane region" description="Helical" evidence="6">
    <location>
        <begin position="72"/>
        <end position="94"/>
    </location>
</feature>
<keyword evidence="6" id="KW-0812">Transmembrane</keyword>
<keyword evidence="8" id="KW-1185">Reference proteome</keyword>
<accession>A0A218UF38</accession>
<evidence type="ECO:0000256" key="4">
    <source>
        <dbReference type="ARBA" id="ARBA00023180"/>
    </source>
</evidence>
<evidence type="ECO:0000313" key="8">
    <source>
        <dbReference type="Proteomes" id="UP000197619"/>
    </source>
</evidence>
<proteinExistence type="predicted"/>
<evidence type="ECO:0000256" key="1">
    <source>
        <dbReference type="ARBA" id="ARBA00022729"/>
    </source>
</evidence>
<evidence type="ECO:0000313" key="7">
    <source>
        <dbReference type="EMBL" id="OWK52022.1"/>
    </source>
</evidence>
<evidence type="ECO:0000256" key="3">
    <source>
        <dbReference type="ARBA" id="ARBA00023157"/>
    </source>
</evidence>
<dbReference type="EMBL" id="MUZQ01000381">
    <property type="protein sequence ID" value="OWK52022.1"/>
    <property type="molecule type" value="Genomic_DNA"/>
</dbReference>
<comment type="caution">
    <text evidence="7">The sequence shown here is derived from an EMBL/GenBank/DDBJ whole genome shotgun (WGS) entry which is preliminary data.</text>
</comment>
<sequence length="351" mass="38249">MWQRLPGFQKSCKSVAVPGNSRNDTVCSDSGTATVLPHTVLNLLLTQSSASHKPEIVTRAVTLNSVPDLSHITGAVAGPLLLVLIIAILGYCVVSKKKALVYSAAATEADLVSVLSFHLFNFFKSYTEIINSHLITSRRKLHSSKKTGEQEILTFCISLQMFQPFPPPEKQCDKEVRDTEWQNSRSSEQEQQHLLETSGSSSSVLNTTGSATISAISKKNYEKKNPGGFQQQHSPPEGPKFQSGDRHSSVSSEHSGSGGTQVNVTCIVKFCRADCSSQCPEQTGSARRDYGHASCYSPAGQETLLSKEENALNKKPEIHIAVDNEDNLLQDFLPEEKKVPLGIQDDGMKTS</sequence>
<dbReference type="GO" id="GO:0008630">
    <property type="term" value="P:intrinsic apoptotic signaling pathway in response to DNA damage"/>
    <property type="evidence" value="ECO:0007669"/>
    <property type="project" value="TreeGrafter"/>
</dbReference>
<organism evidence="7 8">
    <name type="scientific">Lonchura striata</name>
    <name type="common">white-rumped munia</name>
    <dbReference type="NCBI Taxonomy" id="40157"/>
    <lineage>
        <taxon>Eukaryota</taxon>
        <taxon>Metazoa</taxon>
        <taxon>Chordata</taxon>
        <taxon>Craniata</taxon>
        <taxon>Vertebrata</taxon>
        <taxon>Euteleostomi</taxon>
        <taxon>Archelosauria</taxon>
        <taxon>Archosauria</taxon>
        <taxon>Dinosauria</taxon>
        <taxon>Saurischia</taxon>
        <taxon>Theropoda</taxon>
        <taxon>Coelurosauria</taxon>
        <taxon>Aves</taxon>
        <taxon>Neognathae</taxon>
        <taxon>Neoaves</taxon>
        <taxon>Telluraves</taxon>
        <taxon>Australaves</taxon>
        <taxon>Passeriformes</taxon>
        <taxon>Passeroidea</taxon>
        <taxon>Estrildidae</taxon>
        <taxon>Estrildinae</taxon>
        <taxon>Lonchura</taxon>
    </lineage>
</organism>
<evidence type="ECO:0000256" key="2">
    <source>
        <dbReference type="ARBA" id="ARBA00022737"/>
    </source>
</evidence>
<protein>
    <recommendedName>
        <fullName evidence="9">Tumor necrosis factor receptor superfamily member 1B</fullName>
    </recommendedName>
</protein>
<keyword evidence="3" id="KW-1015">Disulfide bond</keyword>
<gene>
    <name evidence="7" type="ORF">RLOC_00000238</name>
</gene>
<dbReference type="InterPro" id="IPR051670">
    <property type="entry name" value="TNF_chemokine_rcpt-like"/>
</dbReference>
<dbReference type="GO" id="GO:0043120">
    <property type="term" value="F:tumor necrosis factor binding"/>
    <property type="evidence" value="ECO:0007669"/>
    <property type="project" value="TreeGrafter"/>
</dbReference>
<dbReference type="GO" id="GO:0042129">
    <property type="term" value="P:regulation of T cell proliferation"/>
    <property type="evidence" value="ECO:0007669"/>
    <property type="project" value="TreeGrafter"/>
</dbReference>
<keyword evidence="6" id="KW-0472">Membrane</keyword>
<dbReference type="GO" id="GO:0031643">
    <property type="term" value="P:positive regulation of myelination"/>
    <property type="evidence" value="ECO:0007669"/>
    <property type="project" value="TreeGrafter"/>
</dbReference>
<dbReference type="PANTHER" id="PTHR47386">
    <property type="entry name" value="TUMOR NECROSIS FACTOR RECEPTOR SUPERFAMILY MEMBER 1B"/>
    <property type="match status" value="1"/>
</dbReference>
<evidence type="ECO:0000256" key="6">
    <source>
        <dbReference type="SAM" id="Phobius"/>
    </source>
</evidence>
<dbReference type="GO" id="GO:0097191">
    <property type="term" value="P:extrinsic apoptotic signaling pathway"/>
    <property type="evidence" value="ECO:0007669"/>
    <property type="project" value="TreeGrafter"/>
</dbReference>
<dbReference type="GO" id="GO:0048714">
    <property type="term" value="P:positive regulation of oligodendrocyte differentiation"/>
    <property type="evidence" value="ECO:0007669"/>
    <property type="project" value="TreeGrafter"/>
</dbReference>
<feature type="compositionally biased region" description="Polar residues" evidence="5">
    <location>
        <begin position="194"/>
        <end position="207"/>
    </location>
</feature>
<dbReference type="GO" id="GO:0005031">
    <property type="term" value="F:tumor necrosis factor receptor activity"/>
    <property type="evidence" value="ECO:0007669"/>
    <property type="project" value="TreeGrafter"/>
</dbReference>
<dbReference type="GO" id="GO:0150079">
    <property type="term" value="P:negative regulation of neuroinflammatory response"/>
    <property type="evidence" value="ECO:0007669"/>
    <property type="project" value="TreeGrafter"/>
</dbReference>
<reference evidence="7 8" key="1">
    <citation type="submission" date="2017-05" db="EMBL/GenBank/DDBJ databases">
        <title>Genome of assembly of the Bengalese finch, Lonchura striata domestica.</title>
        <authorList>
            <person name="Colquitt B.M."/>
            <person name="Brainard M.S."/>
        </authorList>
    </citation>
    <scope>NUCLEOTIDE SEQUENCE [LARGE SCALE GENOMIC DNA]</scope>
    <source>
        <strain evidence="7">White83orange57</strain>
    </source>
</reference>
<dbReference type="STRING" id="299123.ENSLSDP00000016085"/>
<feature type="region of interest" description="Disordered" evidence="5">
    <location>
        <begin position="221"/>
        <end position="259"/>
    </location>
</feature>
<feature type="compositionally biased region" description="Basic and acidic residues" evidence="5">
    <location>
        <begin position="170"/>
        <end position="180"/>
    </location>
</feature>
<evidence type="ECO:0008006" key="9">
    <source>
        <dbReference type="Google" id="ProtNLM"/>
    </source>
</evidence>
<dbReference type="GO" id="GO:0002724">
    <property type="term" value="P:regulation of T cell cytokine production"/>
    <property type="evidence" value="ECO:0007669"/>
    <property type="project" value="TreeGrafter"/>
</dbReference>
<dbReference type="PANTHER" id="PTHR47386:SF1">
    <property type="entry name" value="TUMOR NECROSIS FACTOR RECEPTOR SUPERFAMILY MEMBER 1B"/>
    <property type="match status" value="1"/>
</dbReference>
<dbReference type="Proteomes" id="UP000197619">
    <property type="component" value="Unassembled WGS sequence"/>
</dbReference>
<evidence type="ECO:0000256" key="5">
    <source>
        <dbReference type="SAM" id="MobiDB-lite"/>
    </source>
</evidence>
<keyword evidence="2" id="KW-0677">Repeat</keyword>
<name>A0A218UF38_9PASE</name>
<dbReference type="AlphaFoldDB" id="A0A218UF38"/>